<dbReference type="NCBIfam" id="TIGR00133">
    <property type="entry name" value="gatB"/>
    <property type="match status" value="1"/>
</dbReference>
<accession>A0A134ARP2</accession>
<dbReference type="PROSITE" id="PS01234">
    <property type="entry name" value="GATB"/>
    <property type="match status" value="1"/>
</dbReference>
<evidence type="ECO:0000259" key="11">
    <source>
        <dbReference type="SMART" id="SM00845"/>
    </source>
</evidence>
<dbReference type="PANTHER" id="PTHR11659:SF0">
    <property type="entry name" value="GLUTAMYL-TRNA(GLN) AMIDOTRANSFERASE SUBUNIT B, MITOCHONDRIAL"/>
    <property type="match status" value="1"/>
</dbReference>
<dbReference type="Gene3D" id="1.10.150.380">
    <property type="entry name" value="GatB domain, N-terminal subdomain"/>
    <property type="match status" value="1"/>
</dbReference>
<comment type="subunit">
    <text evidence="2 10">Heterotrimer of A, B and C subunits.</text>
</comment>
<dbReference type="InterPro" id="IPR042114">
    <property type="entry name" value="GatB_C_1"/>
</dbReference>
<dbReference type="EMBL" id="LSDD01000003">
    <property type="protein sequence ID" value="KXB70355.1"/>
    <property type="molecule type" value="Genomic_DNA"/>
</dbReference>
<comment type="catalytic activity">
    <reaction evidence="9 10">
        <text>L-glutamyl-tRNA(Gln) + L-glutamine + ATP + H2O = L-glutaminyl-tRNA(Gln) + L-glutamate + ADP + phosphate + H(+)</text>
        <dbReference type="Rhea" id="RHEA:17521"/>
        <dbReference type="Rhea" id="RHEA-COMP:9681"/>
        <dbReference type="Rhea" id="RHEA-COMP:9684"/>
        <dbReference type="ChEBI" id="CHEBI:15377"/>
        <dbReference type="ChEBI" id="CHEBI:15378"/>
        <dbReference type="ChEBI" id="CHEBI:29985"/>
        <dbReference type="ChEBI" id="CHEBI:30616"/>
        <dbReference type="ChEBI" id="CHEBI:43474"/>
        <dbReference type="ChEBI" id="CHEBI:58359"/>
        <dbReference type="ChEBI" id="CHEBI:78520"/>
        <dbReference type="ChEBI" id="CHEBI:78521"/>
        <dbReference type="ChEBI" id="CHEBI:456216"/>
    </reaction>
</comment>
<protein>
    <recommendedName>
        <fullName evidence="10">Aspartyl/glutamyl-tRNA(Asn/Gln) amidotransferase subunit B</fullName>
        <shortName evidence="10">Asp/Glu-ADT subunit B</shortName>
        <ecNumber evidence="10">6.3.5.-</ecNumber>
    </recommendedName>
</protein>
<evidence type="ECO:0000256" key="8">
    <source>
        <dbReference type="ARBA" id="ARBA00047380"/>
    </source>
</evidence>
<dbReference type="InterPro" id="IPR017958">
    <property type="entry name" value="Gln-tRNA_amidoTrfase_suB_CS"/>
</dbReference>
<keyword evidence="4 10" id="KW-0547">Nucleotide-binding</keyword>
<dbReference type="Pfam" id="PF02637">
    <property type="entry name" value="GatB_Yqey"/>
    <property type="match status" value="1"/>
</dbReference>
<proteinExistence type="inferred from homology"/>
<evidence type="ECO:0000313" key="12">
    <source>
        <dbReference type="EMBL" id="KXB70355.1"/>
    </source>
</evidence>
<dbReference type="AlphaFoldDB" id="A0A134ARP2"/>
<evidence type="ECO:0000256" key="4">
    <source>
        <dbReference type="ARBA" id="ARBA00022741"/>
    </source>
</evidence>
<evidence type="ECO:0000256" key="2">
    <source>
        <dbReference type="ARBA" id="ARBA00011123"/>
    </source>
</evidence>
<keyword evidence="12" id="KW-0808">Transferase</keyword>
<evidence type="ECO:0000256" key="10">
    <source>
        <dbReference type="HAMAP-Rule" id="MF_00121"/>
    </source>
</evidence>
<evidence type="ECO:0000256" key="6">
    <source>
        <dbReference type="ARBA" id="ARBA00022917"/>
    </source>
</evidence>
<dbReference type="InterPro" id="IPR023168">
    <property type="entry name" value="GatB_Yqey_C_2"/>
</dbReference>
<dbReference type="GO" id="GO:0050566">
    <property type="term" value="F:asparaginyl-tRNA synthase (glutamine-hydrolyzing) activity"/>
    <property type="evidence" value="ECO:0007669"/>
    <property type="project" value="RHEA"/>
</dbReference>
<dbReference type="OrthoDB" id="9804078at2"/>
<dbReference type="GO" id="GO:0006412">
    <property type="term" value="P:translation"/>
    <property type="evidence" value="ECO:0007669"/>
    <property type="project" value="UniProtKB-UniRule"/>
</dbReference>
<keyword evidence="6 10" id="KW-0648">Protein biosynthesis</keyword>
<evidence type="ECO:0000256" key="7">
    <source>
        <dbReference type="ARBA" id="ARBA00024799"/>
    </source>
</evidence>
<organism evidence="12 13">
    <name type="scientific">Leptotrichia wadei</name>
    <dbReference type="NCBI Taxonomy" id="157687"/>
    <lineage>
        <taxon>Bacteria</taxon>
        <taxon>Fusobacteriati</taxon>
        <taxon>Fusobacteriota</taxon>
        <taxon>Fusobacteriia</taxon>
        <taxon>Fusobacteriales</taxon>
        <taxon>Leptotrichiaceae</taxon>
        <taxon>Leptotrichia</taxon>
    </lineage>
</organism>
<keyword evidence="3 10" id="KW-0436">Ligase</keyword>
<dbReference type="EC" id="6.3.5.-" evidence="10"/>
<dbReference type="InterPro" id="IPR014746">
    <property type="entry name" value="Gln_synth/guanido_kin_cat_dom"/>
</dbReference>
<evidence type="ECO:0000256" key="3">
    <source>
        <dbReference type="ARBA" id="ARBA00022598"/>
    </source>
</evidence>
<dbReference type="InterPro" id="IPR006075">
    <property type="entry name" value="Asn/Gln-tRNA_Trfase_suB/E_cat"/>
</dbReference>
<evidence type="ECO:0000256" key="1">
    <source>
        <dbReference type="ARBA" id="ARBA00005306"/>
    </source>
</evidence>
<dbReference type="HAMAP" id="MF_00121">
    <property type="entry name" value="GatB"/>
    <property type="match status" value="1"/>
</dbReference>
<dbReference type="InterPro" id="IPR004413">
    <property type="entry name" value="GatB"/>
</dbReference>
<evidence type="ECO:0000256" key="5">
    <source>
        <dbReference type="ARBA" id="ARBA00022840"/>
    </source>
</evidence>
<dbReference type="SUPFAM" id="SSF55931">
    <property type="entry name" value="Glutamine synthetase/guanido kinase"/>
    <property type="match status" value="1"/>
</dbReference>
<dbReference type="NCBIfam" id="NF004012">
    <property type="entry name" value="PRK05477.1-2"/>
    <property type="match status" value="1"/>
</dbReference>
<comment type="caution">
    <text evidence="12">The sequence shown here is derived from an EMBL/GenBank/DDBJ whole genome shotgun (WGS) entry which is preliminary data.</text>
</comment>
<dbReference type="Proteomes" id="UP000070483">
    <property type="component" value="Unassembled WGS sequence"/>
</dbReference>
<evidence type="ECO:0000256" key="9">
    <source>
        <dbReference type="ARBA" id="ARBA00047913"/>
    </source>
</evidence>
<dbReference type="InterPro" id="IPR003789">
    <property type="entry name" value="Asn/Gln_tRNA_amidoTrase-B-like"/>
</dbReference>
<gene>
    <name evidence="10" type="primary">gatB</name>
    <name evidence="12" type="ORF">HMPREF3180_00022</name>
</gene>
<dbReference type="PATRIC" id="fig|157687.3.peg.21"/>
<keyword evidence="5 10" id="KW-0067">ATP-binding</keyword>
<dbReference type="InterPro" id="IPR018027">
    <property type="entry name" value="Asn/Gln_amidotransferase"/>
</dbReference>
<dbReference type="InterPro" id="IPR017959">
    <property type="entry name" value="Asn/Gln-tRNA_amidoTrfase_suB/E"/>
</dbReference>
<dbReference type="Pfam" id="PF02934">
    <property type="entry name" value="GatB_N"/>
    <property type="match status" value="1"/>
</dbReference>
<evidence type="ECO:0000313" key="13">
    <source>
        <dbReference type="Proteomes" id="UP000070483"/>
    </source>
</evidence>
<keyword evidence="13" id="KW-1185">Reference proteome</keyword>
<dbReference type="GO" id="GO:0005524">
    <property type="term" value="F:ATP binding"/>
    <property type="evidence" value="ECO:0007669"/>
    <property type="project" value="UniProtKB-KW"/>
</dbReference>
<feature type="domain" description="Asn/Gln amidotransferase" evidence="11">
    <location>
        <begin position="329"/>
        <end position="476"/>
    </location>
</feature>
<dbReference type="Gene3D" id="1.10.10.410">
    <property type="match status" value="1"/>
</dbReference>
<dbReference type="GO" id="GO:0050567">
    <property type="term" value="F:glutaminyl-tRNA synthase (glutamine-hydrolyzing) activity"/>
    <property type="evidence" value="ECO:0007669"/>
    <property type="project" value="UniProtKB-UniRule"/>
</dbReference>
<dbReference type="RefSeq" id="WP_060917137.1">
    <property type="nucleotide sequence ID" value="NZ_KQ959998.1"/>
</dbReference>
<reference evidence="13" key="1">
    <citation type="submission" date="2016-01" db="EMBL/GenBank/DDBJ databases">
        <authorList>
            <person name="Mitreva M."/>
            <person name="Pepin K.H."/>
            <person name="Mihindukulasuriya K.A."/>
            <person name="Fulton R."/>
            <person name="Fronick C."/>
            <person name="O'Laughlin M."/>
            <person name="Miner T."/>
            <person name="Herter B."/>
            <person name="Rosa B.A."/>
            <person name="Cordes M."/>
            <person name="Tomlinson C."/>
            <person name="Wollam A."/>
            <person name="Palsikar V.B."/>
            <person name="Mardis E.R."/>
            <person name="Wilson R.K."/>
        </authorList>
    </citation>
    <scope>NUCLEOTIDE SEQUENCE [LARGE SCALE GENOMIC DNA]</scope>
    <source>
        <strain evidence="13">KA00185</strain>
    </source>
</reference>
<dbReference type="FunFam" id="1.10.10.410:FF:000001">
    <property type="entry name" value="Aspartyl/glutamyl-tRNA(Asn/Gln) amidotransferase subunit B"/>
    <property type="match status" value="1"/>
</dbReference>
<dbReference type="GO" id="GO:0070681">
    <property type="term" value="P:glutaminyl-tRNAGln biosynthesis via transamidation"/>
    <property type="evidence" value="ECO:0007669"/>
    <property type="project" value="TreeGrafter"/>
</dbReference>
<sequence>MSMEYETVIGLEVHCQLKTKTKVWCSCDADYDNRHPNTSACPVCTGQPGALPKLNEKVLDYAIKAALALGCEINEESQFDRKNYFYPDSPKNYQITQYFKPYAENGTLKITTNSGKEAVVGIERIQIEEDTAKSIHTTSETLLNYNRASVPLIEIISKPEIKNAEEAYAYLNTLKDRLKYTKVSDVSMELGSLRCDANVSVRKKGEKELGTRTETKNLNSFKAVMRAIEYETNRQIEVIENGGRVVQETRLWDEENAVTKPMRSKEEAMDYRYFPEPDLPTLVISDERLEKVKGEMPEFADEKARRFVNEYKLHEMEAATLSSEQELAEYYEEIVNDTKEPRLAANWVLTEVLRVLKEKNISISEFNVTPKNLGKLIKLIQAKTISSKIAKDVFEILLTEDKDPEIIVKEKGLVQITDDSAIEKIVEQVLAENAQSVEDYKNGKSNALKYLVGQAMRLSKGKANPQMINEMILARLEG</sequence>
<comment type="similarity">
    <text evidence="1 10">Belongs to the GatB/GatE family. GatB subfamily.</text>
</comment>
<dbReference type="STRING" id="157687.HMPREF3180_00022"/>
<dbReference type="SUPFAM" id="SSF89095">
    <property type="entry name" value="GatB/YqeY motif"/>
    <property type="match status" value="1"/>
</dbReference>
<dbReference type="NCBIfam" id="NF004014">
    <property type="entry name" value="PRK05477.1-4"/>
    <property type="match status" value="1"/>
</dbReference>
<name>A0A134ARP2_9FUSO</name>
<dbReference type="SMART" id="SM00845">
    <property type="entry name" value="GatB_Yqey"/>
    <property type="match status" value="1"/>
</dbReference>
<comment type="catalytic activity">
    <reaction evidence="8 10">
        <text>L-aspartyl-tRNA(Asn) + L-glutamine + ATP + H2O = L-asparaginyl-tRNA(Asn) + L-glutamate + ADP + phosphate + 2 H(+)</text>
        <dbReference type="Rhea" id="RHEA:14513"/>
        <dbReference type="Rhea" id="RHEA-COMP:9674"/>
        <dbReference type="Rhea" id="RHEA-COMP:9677"/>
        <dbReference type="ChEBI" id="CHEBI:15377"/>
        <dbReference type="ChEBI" id="CHEBI:15378"/>
        <dbReference type="ChEBI" id="CHEBI:29985"/>
        <dbReference type="ChEBI" id="CHEBI:30616"/>
        <dbReference type="ChEBI" id="CHEBI:43474"/>
        <dbReference type="ChEBI" id="CHEBI:58359"/>
        <dbReference type="ChEBI" id="CHEBI:78515"/>
        <dbReference type="ChEBI" id="CHEBI:78516"/>
        <dbReference type="ChEBI" id="CHEBI:456216"/>
    </reaction>
</comment>
<dbReference type="GO" id="GO:0016740">
    <property type="term" value="F:transferase activity"/>
    <property type="evidence" value="ECO:0007669"/>
    <property type="project" value="UniProtKB-KW"/>
</dbReference>
<dbReference type="PANTHER" id="PTHR11659">
    <property type="entry name" value="GLUTAMYL-TRNA GLN AMIDOTRANSFERASE SUBUNIT B MITOCHONDRIAL AND PROKARYOTIC PET112-RELATED"/>
    <property type="match status" value="1"/>
</dbReference>
<comment type="function">
    <text evidence="7 10">Allows the formation of correctly charged Asn-tRNA(Asn) or Gln-tRNA(Gln) through the transamidation of misacylated Asp-tRNA(Asn) or Glu-tRNA(Gln) in organisms which lack either or both of asparaginyl-tRNA or glutaminyl-tRNA synthetases. The reaction takes place in the presence of glutamine and ATP through an activated phospho-Asp-tRNA(Asn) or phospho-Glu-tRNA(Gln).</text>
</comment>